<dbReference type="GO" id="GO:0005524">
    <property type="term" value="F:ATP binding"/>
    <property type="evidence" value="ECO:0007669"/>
    <property type="project" value="UniProtKB-KW"/>
</dbReference>
<keyword evidence="7" id="KW-0418">Kinase</keyword>
<evidence type="ECO:0000256" key="4">
    <source>
        <dbReference type="ARBA" id="ARBA00022553"/>
    </source>
</evidence>
<comment type="caution">
    <text evidence="17">The sequence shown here is derived from an EMBL/GenBank/DDBJ whole genome shotgun (WGS) entry which is preliminary data.</text>
</comment>
<dbReference type="InterPro" id="IPR035965">
    <property type="entry name" value="PAS-like_dom_sf"/>
</dbReference>
<evidence type="ECO:0000259" key="15">
    <source>
        <dbReference type="PROSITE" id="PS50113"/>
    </source>
</evidence>
<feature type="non-terminal residue" evidence="17">
    <location>
        <position position="683"/>
    </location>
</feature>
<evidence type="ECO:0000256" key="9">
    <source>
        <dbReference type="ARBA" id="ARBA00023012"/>
    </source>
</evidence>
<keyword evidence="11" id="KW-0175">Coiled coil</keyword>
<keyword evidence="6" id="KW-0547">Nucleotide-binding</keyword>
<dbReference type="GO" id="GO:0000156">
    <property type="term" value="F:phosphorelay response regulator activity"/>
    <property type="evidence" value="ECO:0007669"/>
    <property type="project" value="TreeGrafter"/>
</dbReference>
<dbReference type="SUPFAM" id="SSF47384">
    <property type="entry name" value="Homodimeric domain of signal transducing histidine kinase"/>
    <property type="match status" value="1"/>
</dbReference>
<name>A0A8J6N0D1_9DELT</name>
<dbReference type="InterPro" id="IPR036097">
    <property type="entry name" value="HisK_dim/P_sf"/>
</dbReference>
<dbReference type="CDD" id="cd00130">
    <property type="entry name" value="PAS"/>
    <property type="match status" value="1"/>
</dbReference>
<dbReference type="InterPro" id="IPR050351">
    <property type="entry name" value="BphY/WalK/GraS-like"/>
</dbReference>
<comment type="subcellular location">
    <subcellularLocation>
        <location evidence="2">Membrane</location>
    </subcellularLocation>
</comment>
<dbReference type="PROSITE" id="PS50112">
    <property type="entry name" value="PAS"/>
    <property type="match status" value="1"/>
</dbReference>
<evidence type="ECO:0000256" key="10">
    <source>
        <dbReference type="ARBA" id="ARBA00023136"/>
    </source>
</evidence>
<dbReference type="PROSITE" id="PS50109">
    <property type="entry name" value="HIS_KIN"/>
    <property type="match status" value="1"/>
</dbReference>
<feature type="domain" description="HAMP" evidence="16">
    <location>
        <begin position="281"/>
        <end position="333"/>
    </location>
</feature>
<evidence type="ECO:0000256" key="3">
    <source>
        <dbReference type="ARBA" id="ARBA00012438"/>
    </source>
</evidence>
<dbReference type="SMART" id="SM00091">
    <property type="entry name" value="PAS"/>
    <property type="match status" value="1"/>
</dbReference>
<dbReference type="SUPFAM" id="SSF55874">
    <property type="entry name" value="ATPase domain of HSP90 chaperone/DNA topoisomerase II/histidine kinase"/>
    <property type="match status" value="1"/>
</dbReference>
<evidence type="ECO:0000256" key="7">
    <source>
        <dbReference type="ARBA" id="ARBA00022777"/>
    </source>
</evidence>
<dbReference type="InterPro" id="IPR036890">
    <property type="entry name" value="HATPase_C_sf"/>
</dbReference>
<dbReference type="AlphaFoldDB" id="A0A8J6N0D1"/>
<dbReference type="Proteomes" id="UP000650524">
    <property type="component" value="Unassembled WGS sequence"/>
</dbReference>
<dbReference type="InterPro" id="IPR000700">
    <property type="entry name" value="PAS-assoc_C"/>
</dbReference>
<dbReference type="InterPro" id="IPR000014">
    <property type="entry name" value="PAS"/>
</dbReference>
<evidence type="ECO:0000256" key="6">
    <source>
        <dbReference type="ARBA" id="ARBA00022741"/>
    </source>
</evidence>
<sequence length="683" mass="77581">MLVYIGLSSQQDLIKREERKEILDFYHLFLTRIGHKGDQALSMATIVAQDPRVKGLLANGDPEALYVYVLPLYDLLKRDFGISQFHFHTPPGKSFLRVHARDIGEEMISYRKTIMDVMKSGRGIASLELGLTGLGIRGVAPVYYRDKLVGSFEIGYPFGRPFLEDLKKSWGADITVYEKRSKSYTLLSTTIQEIKASCPDRHLSERPPEYPVISISPSSHPASCILVGPIRDYFGDVVAVVEMDATRLAIVGRLSKTRNLMILVGAAGILISFALIWAVAILFIRPIEDIVTKAGEIAEGKRETRLESGPDDEIGLLTQSLNTMLDSLKQRERQIEDYAKTLERRVQERTADLVSSEEKYRTLVDNLPLSVYRILYDGTTEFINPYFTEKLGYTIDEVVGNRRFWQEKIWGCNREQAEEILRSLKKDAEGFRVQRVVRNKAGRRLVLIDQAIPFKDDDGKLEWLEGIMVDITELKKLQETALRTEEIKVLGEISARFAHEMRNPLTTAGGFARRLRDSLPEDDKHRKFADIIVEEVARLEHILKIILSSIEPFTLSVSDVDLNHLLHSLLQDLQDQIDAKEIDLIESFSRSVTGIQGDEGLLEKALGNLLKHSVLSMPEGERLFVSTMMEDENPVITIRYRAEGLAEDDLEQFFFPRFTGKAEPTMHDLPRSKIIIHRHGGKI</sequence>
<evidence type="ECO:0000313" key="18">
    <source>
        <dbReference type="Proteomes" id="UP000650524"/>
    </source>
</evidence>
<evidence type="ECO:0000256" key="1">
    <source>
        <dbReference type="ARBA" id="ARBA00000085"/>
    </source>
</evidence>
<keyword evidence="9" id="KW-0902">Two-component regulatory system</keyword>
<dbReference type="NCBIfam" id="TIGR00229">
    <property type="entry name" value="sensory_box"/>
    <property type="match status" value="1"/>
</dbReference>
<feature type="coiled-coil region" evidence="11">
    <location>
        <begin position="325"/>
        <end position="359"/>
    </location>
</feature>
<evidence type="ECO:0000256" key="12">
    <source>
        <dbReference type="SAM" id="Phobius"/>
    </source>
</evidence>
<dbReference type="InterPro" id="IPR003661">
    <property type="entry name" value="HisK_dim/P_dom"/>
</dbReference>
<evidence type="ECO:0000256" key="11">
    <source>
        <dbReference type="SAM" id="Coils"/>
    </source>
</evidence>
<dbReference type="GO" id="GO:0007234">
    <property type="term" value="P:osmosensory signaling via phosphorelay pathway"/>
    <property type="evidence" value="ECO:0007669"/>
    <property type="project" value="TreeGrafter"/>
</dbReference>
<dbReference type="SUPFAM" id="SSF158472">
    <property type="entry name" value="HAMP domain-like"/>
    <property type="match status" value="1"/>
</dbReference>
<evidence type="ECO:0000313" key="17">
    <source>
        <dbReference type="EMBL" id="MBC8177610.1"/>
    </source>
</evidence>
<dbReference type="Pfam" id="PF14827">
    <property type="entry name" value="dCache_3"/>
    <property type="match status" value="1"/>
</dbReference>
<dbReference type="GO" id="GO:0016020">
    <property type="term" value="C:membrane"/>
    <property type="evidence" value="ECO:0007669"/>
    <property type="project" value="UniProtKB-SubCell"/>
</dbReference>
<protein>
    <recommendedName>
        <fullName evidence="3">histidine kinase</fullName>
        <ecNumber evidence="3">2.7.13.3</ecNumber>
    </recommendedName>
</protein>
<keyword evidence="10 12" id="KW-0472">Membrane</keyword>
<dbReference type="EMBL" id="JACNJD010000220">
    <property type="protein sequence ID" value="MBC8177610.1"/>
    <property type="molecule type" value="Genomic_DNA"/>
</dbReference>
<dbReference type="SMART" id="SM00304">
    <property type="entry name" value="HAMP"/>
    <property type="match status" value="1"/>
</dbReference>
<dbReference type="SMART" id="SM00388">
    <property type="entry name" value="HisKA"/>
    <property type="match status" value="1"/>
</dbReference>
<keyword evidence="8" id="KW-0067">ATP-binding</keyword>
<evidence type="ECO:0000256" key="2">
    <source>
        <dbReference type="ARBA" id="ARBA00004370"/>
    </source>
</evidence>
<keyword evidence="5" id="KW-0808">Transferase</keyword>
<evidence type="ECO:0000259" key="16">
    <source>
        <dbReference type="PROSITE" id="PS50885"/>
    </source>
</evidence>
<dbReference type="PROSITE" id="PS50113">
    <property type="entry name" value="PAC"/>
    <property type="match status" value="1"/>
</dbReference>
<organism evidence="17 18">
    <name type="scientific">Candidatus Desulfacyla euxinica</name>
    <dbReference type="NCBI Taxonomy" id="2841693"/>
    <lineage>
        <taxon>Bacteria</taxon>
        <taxon>Deltaproteobacteria</taxon>
        <taxon>Candidatus Desulfacyla</taxon>
    </lineage>
</organism>
<comment type="catalytic activity">
    <reaction evidence="1">
        <text>ATP + protein L-histidine = ADP + protein N-phospho-L-histidine.</text>
        <dbReference type="EC" id="2.7.13.3"/>
    </reaction>
</comment>
<feature type="domain" description="PAS" evidence="14">
    <location>
        <begin position="356"/>
        <end position="401"/>
    </location>
</feature>
<gene>
    <name evidence="17" type="ORF">H8E19_09410</name>
</gene>
<dbReference type="InterPro" id="IPR003660">
    <property type="entry name" value="HAMP_dom"/>
</dbReference>
<feature type="domain" description="PAC" evidence="15">
    <location>
        <begin position="431"/>
        <end position="483"/>
    </location>
</feature>
<keyword evidence="4" id="KW-0597">Phosphoprotein</keyword>
<dbReference type="PROSITE" id="PS50885">
    <property type="entry name" value="HAMP"/>
    <property type="match status" value="1"/>
</dbReference>
<dbReference type="PANTHER" id="PTHR42878:SF15">
    <property type="entry name" value="BACTERIOPHYTOCHROME"/>
    <property type="match status" value="1"/>
</dbReference>
<keyword evidence="12" id="KW-0812">Transmembrane</keyword>
<proteinExistence type="predicted"/>
<keyword evidence="12" id="KW-1133">Transmembrane helix</keyword>
<feature type="transmembrane region" description="Helical" evidence="12">
    <location>
        <begin position="260"/>
        <end position="284"/>
    </location>
</feature>
<feature type="domain" description="Histidine kinase" evidence="13">
    <location>
        <begin position="496"/>
        <end position="683"/>
    </location>
</feature>
<dbReference type="Gene3D" id="3.30.450.20">
    <property type="entry name" value="PAS domain"/>
    <property type="match status" value="2"/>
</dbReference>
<dbReference type="CDD" id="cd06225">
    <property type="entry name" value="HAMP"/>
    <property type="match status" value="1"/>
</dbReference>
<dbReference type="SUPFAM" id="SSF103190">
    <property type="entry name" value="Sensory domain-like"/>
    <property type="match status" value="1"/>
</dbReference>
<accession>A0A8J6N0D1</accession>
<dbReference type="InterPro" id="IPR029150">
    <property type="entry name" value="dCache_3"/>
</dbReference>
<dbReference type="Pfam" id="PF13426">
    <property type="entry name" value="PAS_9"/>
    <property type="match status" value="1"/>
</dbReference>
<evidence type="ECO:0000256" key="5">
    <source>
        <dbReference type="ARBA" id="ARBA00022679"/>
    </source>
</evidence>
<evidence type="ECO:0000256" key="8">
    <source>
        <dbReference type="ARBA" id="ARBA00022840"/>
    </source>
</evidence>
<dbReference type="Gene3D" id="1.10.287.130">
    <property type="match status" value="1"/>
</dbReference>
<dbReference type="InterPro" id="IPR005467">
    <property type="entry name" value="His_kinase_dom"/>
</dbReference>
<dbReference type="Gene3D" id="6.10.340.10">
    <property type="match status" value="1"/>
</dbReference>
<dbReference type="Pfam" id="PF00512">
    <property type="entry name" value="HisKA"/>
    <property type="match status" value="1"/>
</dbReference>
<dbReference type="SUPFAM" id="SSF55785">
    <property type="entry name" value="PYP-like sensor domain (PAS domain)"/>
    <property type="match status" value="1"/>
</dbReference>
<dbReference type="CDD" id="cd00082">
    <property type="entry name" value="HisKA"/>
    <property type="match status" value="1"/>
</dbReference>
<dbReference type="Gene3D" id="3.30.565.10">
    <property type="entry name" value="Histidine kinase-like ATPase, C-terminal domain"/>
    <property type="match status" value="1"/>
</dbReference>
<dbReference type="GO" id="GO:0000155">
    <property type="term" value="F:phosphorelay sensor kinase activity"/>
    <property type="evidence" value="ECO:0007669"/>
    <property type="project" value="InterPro"/>
</dbReference>
<reference evidence="17 18" key="1">
    <citation type="submission" date="2020-08" db="EMBL/GenBank/DDBJ databases">
        <title>Bridging the membrane lipid divide: bacteria of the FCB group superphylum have the potential to synthesize archaeal ether lipids.</title>
        <authorList>
            <person name="Villanueva L."/>
            <person name="Von Meijenfeldt F.A.B."/>
            <person name="Westbye A.B."/>
            <person name="Yadav S."/>
            <person name="Hopmans E.C."/>
            <person name="Dutilh B.E."/>
            <person name="Sinninghe Damste J.S."/>
        </authorList>
    </citation>
    <scope>NUCLEOTIDE SEQUENCE [LARGE SCALE GENOMIC DNA]</scope>
    <source>
        <strain evidence="17">NIOZ-UU27</strain>
    </source>
</reference>
<dbReference type="GO" id="GO:0030295">
    <property type="term" value="F:protein kinase activator activity"/>
    <property type="evidence" value="ECO:0007669"/>
    <property type="project" value="TreeGrafter"/>
</dbReference>
<evidence type="ECO:0000259" key="14">
    <source>
        <dbReference type="PROSITE" id="PS50112"/>
    </source>
</evidence>
<dbReference type="InterPro" id="IPR029151">
    <property type="entry name" value="Sensor-like_sf"/>
</dbReference>
<dbReference type="PANTHER" id="PTHR42878">
    <property type="entry name" value="TWO-COMPONENT HISTIDINE KINASE"/>
    <property type="match status" value="1"/>
</dbReference>
<evidence type="ECO:0000259" key="13">
    <source>
        <dbReference type="PROSITE" id="PS50109"/>
    </source>
</evidence>
<dbReference type="Pfam" id="PF00672">
    <property type="entry name" value="HAMP"/>
    <property type="match status" value="1"/>
</dbReference>
<dbReference type="EC" id="2.7.13.3" evidence="3"/>